<sequence>MSLSDWRAALAALAHVDDASMDLLTSRERTSALLNGGLSHLSLLELDEARAQLHDALDIAVAENVPEQEFKARHNLGCLEFYAGNLPEAISLMRAADEVDARVARARARQDLAQVLLESGLLSQARQTLHEALDEARSQRLALEEADIRLDLAACAIVEDDAATARSELGTAIRVYRARGAEGRQRSTSLLRAAVDLGNGRVPRGVDDLLVPWLDTERPVTGEERLAARVRVETHLLRGDVGAATYAAQRLRGAARQSLAGDLHDRLLFAKVAAAQGDSRTARREVRASARRLGRAQAPTQSLEVRAALALHGRRLSEFDLGDALASGSARRVFDSIERWRAVSHRLPPVSAPADPETAELMAHLRQARLRLGSTAPGEGESAVRSQIASLEGRIAARDWSATGRTQPARSTPGAAAQVGSAAGFSHTRTALGQRQEVALVLFAHAGQQYSLEVGGHRRSRLRHLGTVAEVTALADRLVRDLRAHAFAALNPALSTAIGRAVDVSLTELDRVVFGDLTIPDGFGLVVAPSRALASVPWTAMPSATGRAVTVAVSLTRWATAEPPADGPTTVASLAGPSLRRAVSEAQAVAAMWGARSTSTPDGTDDSALLVAALACDTVVHVAAHGTHERQNPFFSSLHLADGPVFAHELPRPLRSRHVVLSACDLGQSDLRPGDEPFGLTAALLSLGARSVVAAVAPVPDEVAALAMVDYHRQLSTGVPAARALADTVAGHPGARAFCLYGADWATPHTHA</sequence>
<dbReference type="Pfam" id="PF12770">
    <property type="entry name" value="CHAT"/>
    <property type="match status" value="1"/>
</dbReference>
<dbReference type="InterPro" id="IPR024983">
    <property type="entry name" value="CHAT_dom"/>
</dbReference>
<proteinExistence type="predicted"/>
<dbReference type="Gene3D" id="1.25.40.10">
    <property type="entry name" value="Tetratricopeptide repeat domain"/>
    <property type="match status" value="1"/>
</dbReference>
<dbReference type="Proteomes" id="UP001501326">
    <property type="component" value="Unassembled WGS sequence"/>
</dbReference>
<comment type="caution">
    <text evidence="2">The sequence shown here is derived from an EMBL/GenBank/DDBJ whole genome shotgun (WGS) entry which is preliminary data.</text>
</comment>
<dbReference type="SUPFAM" id="SSF48452">
    <property type="entry name" value="TPR-like"/>
    <property type="match status" value="1"/>
</dbReference>
<evidence type="ECO:0000313" key="3">
    <source>
        <dbReference type="Proteomes" id="UP001501326"/>
    </source>
</evidence>
<evidence type="ECO:0000313" key="2">
    <source>
        <dbReference type="EMBL" id="GAA2736023.1"/>
    </source>
</evidence>
<organism evidence="2 3">
    <name type="scientific">Pedococcus aerophilus</name>
    <dbReference type="NCBI Taxonomy" id="436356"/>
    <lineage>
        <taxon>Bacteria</taxon>
        <taxon>Bacillati</taxon>
        <taxon>Actinomycetota</taxon>
        <taxon>Actinomycetes</taxon>
        <taxon>Micrococcales</taxon>
        <taxon>Intrasporangiaceae</taxon>
        <taxon>Pedococcus</taxon>
    </lineage>
</organism>
<dbReference type="EMBL" id="BAAARN010000001">
    <property type="protein sequence ID" value="GAA2736023.1"/>
    <property type="molecule type" value="Genomic_DNA"/>
</dbReference>
<accession>A0ABN3UN06</accession>
<gene>
    <name evidence="2" type="ORF">GCM10009867_19710</name>
</gene>
<name>A0ABN3UN06_9MICO</name>
<protein>
    <submittedName>
        <fullName evidence="2">CHAT domain-containing protein</fullName>
    </submittedName>
</protein>
<reference evidence="2 3" key="1">
    <citation type="journal article" date="2019" name="Int. J. Syst. Evol. Microbiol.">
        <title>The Global Catalogue of Microorganisms (GCM) 10K type strain sequencing project: providing services to taxonomists for standard genome sequencing and annotation.</title>
        <authorList>
            <consortium name="The Broad Institute Genomics Platform"/>
            <consortium name="The Broad Institute Genome Sequencing Center for Infectious Disease"/>
            <person name="Wu L."/>
            <person name="Ma J."/>
        </authorList>
    </citation>
    <scope>NUCLEOTIDE SEQUENCE [LARGE SCALE GENOMIC DNA]</scope>
    <source>
        <strain evidence="2 3">JCM 16378</strain>
    </source>
</reference>
<feature type="domain" description="CHAT" evidence="1">
    <location>
        <begin position="520"/>
        <end position="727"/>
    </location>
</feature>
<evidence type="ECO:0000259" key="1">
    <source>
        <dbReference type="Pfam" id="PF12770"/>
    </source>
</evidence>
<dbReference type="InterPro" id="IPR011990">
    <property type="entry name" value="TPR-like_helical_dom_sf"/>
</dbReference>
<keyword evidence="3" id="KW-1185">Reference proteome</keyword>